<keyword evidence="1" id="KW-0472">Membrane</keyword>
<dbReference type="KEGG" id="ehx:EMIHUDRAFT_243492"/>
<dbReference type="RefSeq" id="XP_005771399.1">
    <property type="nucleotide sequence ID" value="XM_005771342.1"/>
</dbReference>
<feature type="transmembrane region" description="Helical" evidence="1">
    <location>
        <begin position="12"/>
        <end position="30"/>
    </location>
</feature>
<sequence length="81" mass="8798">MFYLADIGGNQALDAFYLLIMGVFVFFMQVRGAPKARAETQYSPPDRPRSAIIWWAWGMGVAYGDSGTEDGNVFIGTAVGG</sequence>
<name>R1DWU4_EMIHU</name>
<dbReference type="EMBL" id="KB866386">
    <property type="protein sequence ID" value="EOD18970.1"/>
    <property type="molecule type" value="Genomic_DNA"/>
</dbReference>
<keyword evidence="1" id="KW-1133">Transmembrane helix</keyword>
<reference evidence="2" key="1">
    <citation type="submission" date="2012-07" db="EMBL/GenBank/DDBJ databases">
        <title>Genome variability drives Emilianias global distribution.</title>
        <authorList>
            <consortium name="DOE Joint Genome Institute"/>
            <person name="Read B."/>
            <person name="Kegel J."/>
            <person name="Klute M."/>
            <person name="Kuo A."/>
            <person name="Lefebvre S.C."/>
            <person name="Maumus F."/>
            <person name="Mayer C."/>
            <person name="Miller J."/>
            <person name="Allen A."/>
            <person name="Bidle K."/>
            <person name="Borodovsky M."/>
            <person name="Bowler C."/>
            <person name="Brownlee C."/>
            <person name="Claverie J.-M."/>
            <person name="Cock M."/>
            <person name="De Vargas C."/>
            <person name="Elias M."/>
            <person name="Frickenhaus S."/>
            <person name="Gladyshev V.N."/>
            <person name="Gonzalez K."/>
            <person name="Guda C."/>
            <person name="Hadaegh A."/>
            <person name="Herman E."/>
            <person name="Iglesias-Rodriguez D."/>
            <person name="Jones B."/>
            <person name="Lawson T."/>
            <person name="Leese F."/>
            <person name="Lin Y.-C."/>
            <person name="Lindquist E."/>
            <person name="Lobanov A."/>
            <person name="Lucas S."/>
            <person name="Malik S.-H.B."/>
            <person name="Marsh M.E."/>
            <person name="Mock T."/>
            <person name="Monier A."/>
            <person name="Moreau H."/>
            <person name="Mueller-Roeber B."/>
            <person name="Napier J."/>
            <person name="Ogata H."/>
            <person name="Parker M."/>
            <person name="Probert I."/>
            <person name="Quesneville H."/>
            <person name="Raines C."/>
            <person name="Rensing S."/>
            <person name="Riano-Pachon D.M."/>
            <person name="Richier S."/>
            <person name="Rokitta S."/>
            <person name="Salamov A."/>
            <person name="Sarno A.F."/>
            <person name="Schmutz J."/>
            <person name="Schroeder D."/>
            <person name="Shiraiwa Y."/>
            <person name="Soanes D.M."/>
            <person name="Valentin K."/>
            <person name="Van Der Giezen M."/>
            <person name="Van Der Peer Y."/>
            <person name="Vardi A."/>
            <person name="Verret F."/>
            <person name="Von Dassow P."/>
            <person name="Wheeler G."/>
            <person name="Williams B."/>
            <person name="Wilson W."/>
            <person name="Wolfe G."/>
            <person name="Wurch L.L."/>
            <person name="Young J."/>
            <person name="Dacks J.B."/>
            <person name="Delwiche C.F."/>
            <person name="Dyhrman S."/>
            <person name="Glockner G."/>
            <person name="John U."/>
            <person name="Richards T."/>
            <person name="Worden A.Z."/>
            <person name="Zhang X."/>
            <person name="Grigoriev I.V."/>
        </authorList>
    </citation>
    <scope>NUCLEOTIDE SEQUENCE</scope>
    <source>
        <strain evidence="2">CCMP1516</strain>
    </source>
</reference>
<evidence type="ECO:0000313" key="2">
    <source>
        <dbReference type="EMBL" id="EOD18970.1"/>
    </source>
</evidence>
<proteinExistence type="predicted"/>
<dbReference type="GeneID" id="17264516"/>
<feature type="non-terminal residue" evidence="2">
    <location>
        <position position="81"/>
    </location>
</feature>
<protein>
    <submittedName>
        <fullName evidence="2">Uncharacterized protein</fullName>
    </submittedName>
</protein>
<evidence type="ECO:0000256" key="1">
    <source>
        <dbReference type="SAM" id="Phobius"/>
    </source>
</evidence>
<accession>R1DWU4</accession>
<dbReference type="AlphaFoldDB" id="R1DWU4"/>
<organism evidence="2">
    <name type="scientific">Emiliania huxleyi</name>
    <name type="common">Coccolithophore</name>
    <name type="synonym">Pontosphaera huxleyi</name>
    <dbReference type="NCBI Taxonomy" id="2903"/>
    <lineage>
        <taxon>Eukaryota</taxon>
        <taxon>Haptista</taxon>
        <taxon>Haptophyta</taxon>
        <taxon>Prymnesiophyceae</taxon>
        <taxon>Isochrysidales</taxon>
        <taxon>Noelaerhabdaceae</taxon>
        <taxon>Emiliania</taxon>
    </lineage>
</organism>
<keyword evidence="1" id="KW-0812">Transmembrane</keyword>
<dbReference type="HOGENOM" id="CLU_2597424_0_0_1"/>
<gene>
    <name evidence="2" type="ORF">EMIHUDRAFT_243492</name>
</gene>